<dbReference type="EMBL" id="CAUYUJ010003780">
    <property type="protein sequence ID" value="CAK0806776.1"/>
    <property type="molecule type" value="Genomic_DNA"/>
</dbReference>
<protein>
    <submittedName>
        <fullName evidence="1">Uncharacterized protein</fullName>
    </submittedName>
</protein>
<evidence type="ECO:0000313" key="2">
    <source>
        <dbReference type="Proteomes" id="UP001189429"/>
    </source>
</evidence>
<dbReference type="Proteomes" id="UP001189429">
    <property type="component" value="Unassembled WGS sequence"/>
</dbReference>
<accession>A0ABN9QP17</accession>
<reference evidence="1" key="1">
    <citation type="submission" date="2023-10" db="EMBL/GenBank/DDBJ databases">
        <authorList>
            <person name="Chen Y."/>
            <person name="Shah S."/>
            <person name="Dougan E. K."/>
            <person name="Thang M."/>
            <person name="Chan C."/>
        </authorList>
    </citation>
    <scope>NUCLEOTIDE SEQUENCE [LARGE SCALE GENOMIC DNA]</scope>
</reference>
<keyword evidence="2" id="KW-1185">Reference proteome</keyword>
<name>A0ABN9QP17_9DINO</name>
<proteinExistence type="predicted"/>
<sequence length="110" mass="12030">MGYVLPITTTGVTRRKADGSEESFLNDLDTELLHVVHVRLPKWVELEKWPDSAGHFIDVKIITPLESTYVGICADSTLPAVGVSISASLFPASFHNQSCATKESEVSRDV</sequence>
<comment type="caution">
    <text evidence="1">The sequence shown here is derived from an EMBL/GenBank/DDBJ whole genome shotgun (WGS) entry which is preliminary data.</text>
</comment>
<gene>
    <name evidence="1" type="ORF">PCOR1329_LOCUS12884</name>
</gene>
<evidence type="ECO:0000313" key="1">
    <source>
        <dbReference type="EMBL" id="CAK0806776.1"/>
    </source>
</evidence>
<organism evidence="1 2">
    <name type="scientific">Prorocentrum cordatum</name>
    <dbReference type="NCBI Taxonomy" id="2364126"/>
    <lineage>
        <taxon>Eukaryota</taxon>
        <taxon>Sar</taxon>
        <taxon>Alveolata</taxon>
        <taxon>Dinophyceae</taxon>
        <taxon>Prorocentrales</taxon>
        <taxon>Prorocentraceae</taxon>
        <taxon>Prorocentrum</taxon>
    </lineage>
</organism>